<dbReference type="Proteomes" id="UP000254802">
    <property type="component" value="Unassembled WGS sequence"/>
</dbReference>
<evidence type="ECO:0000313" key="1">
    <source>
        <dbReference type="EMBL" id="STY58951.1"/>
    </source>
</evidence>
<evidence type="ECO:0000313" key="6">
    <source>
        <dbReference type="Proteomes" id="UP000254802"/>
    </source>
</evidence>
<gene>
    <name evidence="4" type="ORF">FEA53_00475</name>
    <name evidence="3" type="ORF">FEB89_00480</name>
    <name evidence="1" type="ORF">NCTC10638_00087</name>
    <name evidence="2" type="ORF">NCTC9380_02387</name>
</gene>
<dbReference type="AlphaFoldDB" id="A0A248ZXD1"/>
<accession>A0A248ZXD1</accession>
<proteinExistence type="predicted"/>
<dbReference type="RefSeq" id="WP_006250361.1">
    <property type="nucleotide sequence ID" value="NZ_CP011098.1"/>
</dbReference>
<reference evidence="7 8" key="2">
    <citation type="journal article" date="2019" name="Vet. Microbiol.">
        <title>Genetic characterization of susceptible and multi-drug resistant Mannheimia haemolytica isolated from high-risk stocker calves prior to and after antimicrobial metaphylaxis.</title>
        <authorList>
            <person name="Snyder E.R."/>
            <person name="Alvarez-Narvaez S."/>
            <person name="Credille B.C."/>
        </authorList>
    </citation>
    <scope>NUCLEOTIDE SEQUENCE [LARGE SCALE GENOMIC DNA]</scope>
    <source>
        <strain evidence="4 7">UGA-R5-128-1</strain>
        <strain evidence="3 8">UGA-R7-163-1</strain>
    </source>
</reference>
<dbReference type="STRING" id="75985.WC39_02705"/>
<dbReference type="OrthoDB" id="5690879at2"/>
<name>A0A248ZXD1_MANHA</name>
<dbReference type="KEGG" id="mhaq:WC39_02705"/>
<dbReference type="Proteomes" id="UP000315164">
    <property type="component" value="Unassembled WGS sequence"/>
</dbReference>
<evidence type="ECO:0000313" key="8">
    <source>
        <dbReference type="Proteomes" id="UP000318394"/>
    </source>
</evidence>
<dbReference type="Proteomes" id="UP000254031">
    <property type="component" value="Unassembled WGS sequence"/>
</dbReference>
<evidence type="ECO:0000313" key="2">
    <source>
        <dbReference type="EMBL" id="STY67049.1"/>
    </source>
</evidence>
<protein>
    <submittedName>
        <fullName evidence="4">Uncharacterized protein</fullName>
    </submittedName>
</protein>
<sequence length="63" mass="7481">MLFKEQGYDEFLAEQIKAGQEAIARGETFTKEQINNELNHLFADMQKRQQLRENENLFEVNYA</sequence>
<evidence type="ECO:0000313" key="7">
    <source>
        <dbReference type="Proteomes" id="UP000315164"/>
    </source>
</evidence>
<dbReference type="EMBL" id="VAJB01000001">
    <property type="protein sequence ID" value="TRB76290.1"/>
    <property type="molecule type" value="Genomic_DNA"/>
</dbReference>
<keyword evidence="8" id="KW-1185">Reference proteome</keyword>
<dbReference type="EMBL" id="VAJI01000001">
    <property type="protein sequence ID" value="TRB40459.1"/>
    <property type="molecule type" value="Genomic_DNA"/>
</dbReference>
<organism evidence="4 7">
    <name type="scientific">Mannheimia haemolytica</name>
    <name type="common">Pasteurella haemolytica</name>
    <dbReference type="NCBI Taxonomy" id="75985"/>
    <lineage>
        <taxon>Bacteria</taxon>
        <taxon>Pseudomonadati</taxon>
        <taxon>Pseudomonadota</taxon>
        <taxon>Gammaproteobacteria</taxon>
        <taxon>Pasteurellales</taxon>
        <taxon>Pasteurellaceae</taxon>
        <taxon>Mannheimia</taxon>
    </lineage>
</organism>
<dbReference type="KEGG" id="mhay:VK67_02710"/>
<dbReference type="EMBL" id="UGPN01000002">
    <property type="protein sequence ID" value="STY58951.1"/>
    <property type="molecule type" value="Genomic_DNA"/>
</dbReference>
<evidence type="ECO:0000313" key="4">
    <source>
        <dbReference type="EMBL" id="TRB76290.1"/>
    </source>
</evidence>
<dbReference type="GeneID" id="67368164"/>
<reference evidence="5 6" key="1">
    <citation type="submission" date="2018-06" db="EMBL/GenBank/DDBJ databases">
        <authorList>
            <consortium name="Pathogen Informatics"/>
            <person name="Doyle S."/>
        </authorList>
    </citation>
    <scope>NUCLEOTIDE SEQUENCE [LARGE SCALE GENOMIC DNA]</scope>
    <source>
        <strain evidence="1 6">NCTC10638</strain>
        <strain evidence="2 5">NCTC9380</strain>
    </source>
</reference>
<evidence type="ECO:0000313" key="3">
    <source>
        <dbReference type="EMBL" id="TRB40459.1"/>
    </source>
</evidence>
<evidence type="ECO:0000313" key="5">
    <source>
        <dbReference type="Proteomes" id="UP000254031"/>
    </source>
</evidence>
<dbReference type="EMBL" id="UGPL01000006">
    <property type="protein sequence ID" value="STY67049.1"/>
    <property type="molecule type" value="Genomic_DNA"/>
</dbReference>
<dbReference type="Proteomes" id="UP000318394">
    <property type="component" value="Unassembled WGS sequence"/>
</dbReference>